<evidence type="ECO:0000313" key="2">
    <source>
        <dbReference type="Proteomes" id="UP000582643"/>
    </source>
</evidence>
<proteinExistence type="predicted"/>
<dbReference type="Proteomes" id="UP000582643">
    <property type="component" value="Unassembled WGS sequence"/>
</dbReference>
<reference evidence="1 2" key="1">
    <citation type="submission" date="2020-08" db="EMBL/GenBank/DDBJ databases">
        <title>Genomic Encyclopedia of Type Strains, Phase III (KMG-III): the genomes of soil and plant-associated and newly described type strains.</title>
        <authorList>
            <person name="Whitman W."/>
        </authorList>
    </citation>
    <scope>NUCLEOTIDE SEQUENCE [LARGE SCALE GENOMIC DNA]</scope>
    <source>
        <strain evidence="1 2">SFB5A</strain>
    </source>
</reference>
<dbReference type="EMBL" id="JACHJY010000017">
    <property type="protein sequence ID" value="MBB4987166.1"/>
    <property type="molecule type" value="Genomic_DNA"/>
</dbReference>
<dbReference type="AlphaFoldDB" id="A0A7W7XH43"/>
<keyword evidence="2" id="KW-1185">Reference proteome</keyword>
<protein>
    <submittedName>
        <fullName evidence="1">Uncharacterized protein</fullName>
    </submittedName>
</protein>
<comment type="caution">
    <text evidence="1">The sequence shown here is derived from an EMBL/GenBank/DDBJ whole genome shotgun (WGS) entry which is preliminary data.</text>
</comment>
<sequence>MTAITAVFTAVLAVTCGGTANASGYDWDQTITGSY</sequence>
<gene>
    <name evidence="1" type="ORF">GGE06_008138</name>
</gene>
<evidence type="ECO:0000313" key="1">
    <source>
        <dbReference type="EMBL" id="MBB4987166.1"/>
    </source>
</evidence>
<name>A0A7W7XH43_9ACTN</name>
<organism evidence="1 2">
    <name type="scientific">Streptomyces nymphaeiformis</name>
    <dbReference type="NCBI Taxonomy" id="2663842"/>
    <lineage>
        <taxon>Bacteria</taxon>
        <taxon>Bacillati</taxon>
        <taxon>Actinomycetota</taxon>
        <taxon>Actinomycetes</taxon>
        <taxon>Kitasatosporales</taxon>
        <taxon>Streptomycetaceae</taxon>
        <taxon>Streptomyces</taxon>
    </lineage>
</organism>
<accession>A0A7W7XH43</accession>